<comment type="caution">
    <text evidence="1">The sequence shown here is derived from an EMBL/GenBank/DDBJ whole genome shotgun (WGS) entry which is preliminary data.</text>
</comment>
<reference evidence="1" key="2">
    <citation type="journal article" date="2023" name="Pathogens">
        <title>Pathological Features and Genomic Characterization of an Actinobacillus equuli subsp. equuli Bearing Unique Virulence-Associated Genes from an Adult Horse with Pleuropneumonia.</title>
        <authorList>
            <person name="Kamali M."/>
            <person name="Carossino M."/>
            <person name="Del Piero F."/>
            <person name="Peak L."/>
            <person name="Mitchell M.S."/>
            <person name="Willette J."/>
            <person name="Baker R."/>
            <person name="Li F."/>
            <person name="Kenez A."/>
            <person name="Balasuriya U.B.R."/>
            <person name="Go Y.Y."/>
        </authorList>
    </citation>
    <scope>NUCLEOTIDE SEQUENCE</scope>
    <source>
        <strain evidence="1">4524</strain>
    </source>
</reference>
<proteinExistence type="predicted"/>
<protein>
    <submittedName>
        <fullName evidence="1">Uncharacterized protein</fullName>
    </submittedName>
</protein>
<dbReference type="Proteomes" id="UP001142444">
    <property type="component" value="Unassembled WGS sequence"/>
</dbReference>
<sequence>MKELVILIIIMFAISQNSNANQHVDINSVDDLKMAYAQNLNVYIAGESPFYFMGELTEKNLMLACRDNGYFCKNENGVISLGKREQGEQPEHVQEAMEPYTGYEQPIYEAVDKPLNYFDVNNNPDNLKNYQVVAGKIESTKDKLNFNVSFVKPVVYIYSRTEIDKKVSFFDEVLTSLAPFSLNKKLGLGMNFLLINKNVSDFFDAQSDNFTYSRTYISCVEGDYCESLTESRFEFDETIRSAVSESTSKRFDVVAQGFKIRFRRNAVDLNVSFCEDRFNCVKFNQTAERKKDMCYDLFFKTDIKINSKVIFSNSKTTKINNLGFVICEQ</sequence>
<evidence type="ECO:0000313" key="1">
    <source>
        <dbReference type="EMBL" id="MDE8035763.1"/>
    </source>
</evidence>
<keyword evidence="2" id="KW-1185">Reference proteome</keyword>
<name>A0A9X4G6J1_ACTEU</name>
<gene>
    <name evidence="1" type="ORF">OQ257_11410</name>
</gene>
<dbReference type="EMBL" id="JAPHVQ010000021">
    <property type="protein sequence ID" value="MDE8035763.1"/>
    <property type="molecule type" value="Genomic_DNA"/>
</dbReference>
<reference evidence="1" key="1">
    <citation type="submission" date="2022-11" db="EMBL/GenBank/DDBJ databases">
        <authorList>
            <person name="Kamali M."/>
            <person name="Peak L."/>
            <person name="Go Y.Y."/>
            <person name="Balasuriya U.B.R."/>
            <person name="Carossino M."/>
        </authorList>
    </citation>
    <scope>NUCLEOTIDE SEQUENCE</scope>
    <source>
        <strain evidence="1">4524</strain>
    </source>
</reference>
<dbReference type="AlphaFoldDB" id="A0A9X4G6J1"/>
<accession>A0A9X4G6J1</accession>
<evidence type="ECO:0000313" key="2">
    <source>
        <dbReference type="Proteomes" id="UP001142444"/>
    </source>
</evidence>
<organism evidence="1 2">
    <name type="scientific">Actinobacillus equuli subsp. equuli</name>
    <dbReference type="NCBI Taxonomy" id="202947"/>
    <lineage>
        <taxon>Bacteria</taxon>
        <taxon>Pseudomonadati</taxon>
        <taxon>Pseudomonadota</taxon>
        <taxon>Gammaproteobacteria</taxon>
        <taxon>Pasteurellales</taxon>
        <taxon>Pasteurellaceae</taxon>
        <taxon>Actinobacillus</taxon>
    </lineage>
</organism>
<dbReference type="RefSeq" id="WP_275218550.1">
    <property type="nucleotide sequence ID" value="NZ_JAPHVQ010000021.1"/>
</dbReference>